<evidence type="ECO:0000313" key="4">
    <source>
        <dbReference type="EMBL" id="CUQ03227.1"/>
    </source>
</evidence>
<proteinExistence type="predicted"/>
<name>A0A174T538_BACUN</name>
<feature type="domain" description="BACON" evidence="2">
    <location>
        <begin position="241"/>
        <end position="296"/>
    </location>
</feature>
<evidence type="ECO:0000256" key="1">
    <source>
        <dbReference type="SAM" id="SignalP"/>
    </source>
</evidence>
<dbReference type="InterPro" id="IPR024361">
    <property type="entry name" value="BACON"/>
</dbReference>
<dbReference type="Pfam" id="PF19190">
    <property type="entry name" value="BACON_2"/>
    <property type="match status" value="1"/>
</dbReference>
<dbReference type="Proteomes" id="UP000095788">
    <property type="component" value="Unassembled WGS sequence"/>
</dbReference>
<organism evidence="4 6">
    <name type="scientific">Bacteroides uniformis</name>
    <dbReference type="NCBI Taxonomy" id="820"/>
    <lineage>
        <taxon>Bacteria</taxon>
        <taxon>Pseudomonadati</taxon>
        <taxon>Bacteroidota</taxon>
        <taxon>Bacteroidia</taxon>
        <taxon>Bacteroidales</taxon>
        <taxon>Bacteroidaceae</taxon>
        <taxon>Bacteroides</taxon>
    </lineage>
</organism>
<dbReference type="InterPro" id="IPR013783">
    <property type="entry name" value="Ig-like_fold"/>
</dbReference>
<dbReference type="AlphaFoldDB" id="A0A174T538"/>
<evidence type="ECO:0000313" key="5">
    <source>
        <dbReference type="EMBL" id="RGV45294.1"/>
    </source>
</evidence>
<evidence type="ECO:0000313" key="6">
    <source>
        <dbReference type="Proteomes" id="UP000095788"/>
    </source>
</evidence>
<feature type="domain" description="BACON" evidence="2">
    <location>
        <begin position="156"/>
        <end position="207"/>
    </location>
</feature>
<dbReference type="RefSeq" id="WP_016273391.1">
    <property type="nucleotide sequence ID" value="NZ_CAXVJK010000016.1"/>
</dbReference>
<dbReference type="PROSITE" id="PS51257">
    <property type="entry name" value="PROKAR_LIPOPROTEIN"/>
    <property type="match status" value="1"/>
</dbReference>
<gene>
    <name evidence="5" type="ORF">DWW14_04315</name>
    <name evidence="4" type="ORF">ERS852554_02682</name>
</gene>
<dbReference type="CDD" id="cd14948">
    <property type="entry name" value="BACON"/>
    <property type="match status" value="5"/>
</dbReference>
<evidence type="ECO:0000313" key="7">
    <source>
        <dbReference type="Proteomes" id="UP000285343"/>
    </source>
</evidence>
<dbReference type="EMBL" id="QRZC01000003">
    <property type="protein sequence ID" value="RGV45294.1"/>
    <property type="molecule type" value="Genomic_DNA"/>
</dbReference>
<feature type="domain" description="BACON" evidence="3">
    <location>
        <begin position="399"/>
        <end position="472"/>
    </location>
</feature>
<feature type="domain" description="BACON" evidence="2">
    <location>
        <begin position="331"/>
        <end position="385"/>
    </location>
</feature>
<dbReference type="Pfam" id="PF13004">
    <property type="entry name" value="BACON"/>
    <property type="match status" value="4"/>
</dbReference>
<evidence type="ECO:0000259" key="3">
    <source>
        <dbReference type="Pfam" id="PF19190"/>
    </source>
</evidence>
<reference evidence="5 7" key="2">
    <citation type="submission" date="2018-08" db="EMBL/GenBank/DDBJ databases">
        <title>A genome reference for cultivated species of the human gut microbiota.</title>
        <authorList>
            <person name="Zou Y."/>
            <person name="Xue W."/>
            <person name="Luo G."/>
        </authorList>
    </citation>
    <scope>NUCLEOTIDE SEQUENCE [LARGE SCALE GENOMIC DNA]</scope>
    <source>
        <strain evidence="5 7">AF14-42</strain>
    </source>
</reference>
<feature type="signal peptide" evidence="1">
    <location>
        <begin position="1"/>
        <end position="18"/>
    </location>
</feature>
<sequence>MKKILILLAFVIVGMACKEDNTNEAPSIIVPGTENLKPAFSSAGGNATISFTASKEWTASVMETRSIGWCKIEPNNGRAGKAQISITTIPNDSQEVRSATITINCGSVNQSILVTQKGKSSQEPTFTLSKKSERVSSSAGQLIISIKTNSAPWNITDISPWLKVSPEKGDNDTVITISYTENTETEEREGTVCFAAGDYMEKFTVKQSAANTAISITPSIQEVKAAAGSFSIDINTNNIHWTTYGVPEWVELSESYATGNKRITVSYKKNTLNKKRSCEIYFKTESASQTLTIIQEAADAVISLNIYSQKVTNIAGSFDITVTTNEAPWETNISNNSWVTLSPPSGNGETKVKVRYSANTGYKERTEQVLFKSGEIIQVLNITQEATEIFYPEIALDITYKTVSAEKGYFEINVSSNADWHTENVSDWLSVNPSEKQLKDMPAGKIPVKIGYEANTKSNKRIGSVTFRTKEDGASATLRIEQEVKSIIGIYQGSINIGEEQATLILQFAKNNVAKLTIKGDGETETMTGTWEQNEENIKATFHIDDAIIAINGMLDENYQQIYSSLDYSDPEDKVSLPLKLSRID</sequence>
<feature type="chain" id="PRO_5036302253" evidence="1">
    <location>
        <begin position="19"/>
        <end position="585"/>
    </location>
</feature>
<keyword evidence="1" id="KW-0732">Signal</keyword>
<dbReference type="Proteomes" id="UP000285343">
    <property type="component" value="Unassembled WGS sequence"/>
</dbReference>
<reference evidence="4 6" key="1">
    <citation type="submission" date="2015-09" db="EMBL/GenBank/DDBJ databases">
        <authorList>
            <consortium name="Pathogen Informatics"/>
        </authorList>
    </citation>
    <scope>NUCLEOTIDE SEQUENCE [LARGE SCALE GENOMIC DNA]</scope>
    <source>
        <strain evidence="4 6">2789STDY5834942</strain>
    </source>
</reference>
<feature type="domain" description="BACON" evidence="2">
    <location>
        <begin position="63"/>
        <end position="117"/>
    </location>
</feature>
<protein>
    <submittedName>
        <fullName evidence="4">Alpha amylase</fullName>
    </submittedName>
</protein>
<dbReference type="Gene3D" id="2.60.40.10">
    <property type="entry name" value="Immunoglobulins"/>
    <property type="match status" value="5"/>
</dbReference>
<evidence type="ECO:0000259" key="2">
    <source>
        <dbReference type="Pfam" id="PF13004"/>
    </source>
</evidence>
<accession>A0A174T538</accession>
<dbReference type="EMBL" id="CZBF01000004">
    <property type="protein sequence ID" value="CUQ03227.1"/>
    <property type="molecule type" value="Genomic_DNA"/>
</dbReference>